<dbReference type="Proteomes" id="UP000683360">
    <property type="component" value="Unassembled WGS sequence"/>
</dbReference>
<dbReference type="EMBL" id="CAJPWZ010001803">
    <property type="protein sequence ID" value="CAG2224389.1"/>
    <property type="molecule type" value="Genomic_DNA"/>
</dbReference>
<dbReference type="AlphaFoldDB" id="A0A8S3SXK2"/>
<sequence>MRSEGSDAYVEEDTSSVLEDNAMASDKVTSAPGKKGKKRTSSRSKKDNLSDLESRMMARIEEQDKQFDSMNAKMGKFFDLLQDKLTDTGNEVPRSEHENSGDDIETLSVRISDSERHNSGFLFSAEGSENSRNSDHEDVNTCDSRSVLVKSGEHDRFQKYLGNRNEKSCETEKQDNSVSHTLGDKFGLDAYTSLKTEKTGLVLEQNQIDVLRGSWRSETPHKITSYKENYRQSFPIDASCQEYFNVPTMDNTVESLLMKRYGPKAAFGRVPSLFTKNLKSLERLAYQGQVAARMGLITTCYLQQASGNLLDNLTSDSPNLDSAIQNVRDIFALSTKSLDQTARTGAFHHMIRRRATMYDTGLNELRDYANTIVTLPLTADGIFGSQFDTKMKEKTDRNKQLAEVLPDNRRVTLKTLAVKTISLVPLFKAISSAQFVNLTPAIFAETNFSVVKEINELFSIDLLTSMLIPPLKLCL</sequence>
<evidence type="ECO:0000313" key="3">
    <source>
        <dbReference type="Proteomes" id="UP000683360"/>
    </source>
</evidence>
<reference evidence="2" key="1">
    <citation type="submission" date="2021-03" db="EMBL/GenBank/DDBJ databases">
        <authorList>
            <person name="Bekaert M."/>
        </authorList>
    </citation>
    <scope>NUCLEOTIDE SEQUENCE</scope>
</reference>
<feature type="region of interest" description="Disordered" evidence="1">
    <location>
        <begin position="1"/>
        <end position="66"/>
    </location>
</feature>
<proteinExistence type="predicted"/>
<organism evidence="2 3">
    <name type="scientific">Mytilus edulis</name>
    <name type="common">Blue mussel</name>
    <dbReference type="NCBI Taxonomy" id="6550"/>
    <lineage>
        <taxon>Eukaryota</taxon>
        <taxon>Metazoa</taxon>
        <taxon>Spiralia</taxon>
        <taxon>Lophotrochozoa</taxon>
        <taxon>Mollusca</taxon>
        <taxon>Bivalvia</taxon>
        <taxon>Autobranchia</taxon>
        <taxon>Pteriomorphia</taxon>
        <taxon>Mytilida</taxon>
        <taxon>Mytiloidea</taxon>
        <taxon>Mytilidae</taxon>
        <taxon>Mytilinae</taxon>
        <taxon>Mytilus</taxon>
    </lineage>
</organism>
<feature type="compositionally biased region" description="Basic residues" evidence="1">
    <location>
        <begin position="34"/>
        <end position="43"/>
    </location>
</feature>
<comment type="caution">
    <text evidence="2">The sequence shown here is derived from an EMBL/GenBank/DDBJ whole genome shotgun (WGS) entry which is preliminary data.</text>
</comment>
<keyword evidence="3" id="KW-1185">Reference proteome</keyword>
<feature type="compositionally biased region" description="Basic and acidic residues" evidence="1">
    <location>
        <begin position="44"/>
        <end position="66"/>
    </location>
</feature>
<protein>
    <submittedName>
        <fullName evidence="2">Uncharacterized protein</fullName>
    </submittedName>
</protein>
<evidence type="ECO:0000313" key="2">
    <source>
        <dbReference type="EMBL" id="CAG2224389.1"/>
    </source>
</evidence>
<accession>A0A8S3SXK2</accession>
<gene>
    <name evidence="2" type="ORF">MEDL_37586</name>
</gene>
<name>A0A8S3SXK2_MYTED</name>
<evidence type="ECO:0000256" key="1">
    <source>
        <dbReference type="SAM" id="MobiDB-lite"/>
    </source>
</evidence>
<dbReference type="OrthoDB" id="6176010at2759"/>